<organism evidence="1 2">
    <name type="scientific">Ambrosiozyma monospora</name>
    <name type="common">Yeast</name>
    <name type="synonym">Endomycopsis monosporus</name>
    <dbReference type="NCBI Taxonomy" id="43982"/>
    <lineage>
        <taxon>Eukaryota</taxon>
        <taxon>Fungi</taxon>
        <taxon>Dikarya</taxon>
        <taxon>Ascomycota</taxon>
        <taxon>Saccharomycotina</taxon>
        <taxon>Pichiomycetes</taxon>
        <taxon>Pichiales</taxon>
        <taxon>Pichiaceae</taxon>
        <taxon>Ambrosiozyma</taxon>
    </lineage>
</organism>
<evidence type="ECO:0000313" key="2">
    <source>
        <dbReference type="Proteomes" id="UP001165064"/>
    </source>
</evidence>
<evidence type="ECO:0000313" key="1">
    <source>
        <dbReference type="EMBL" id="GME70285.1"/>
    </source>
</evidence>
<gene>
    <name evidence="1" type="ORF">Amon02_000013100</name>
</gene>
<protein>
    <submittedName>
        <fullName evidence="1">Unnamed protein product</fullName>
    </submittedName>
</protein>
<accession>A0ACB5SR05</accession>
<proteinExistence type="predicted"/>
<dbReference type="Proteomes" id="UP001165064">
    <property type="component" value="Unassembled WGS sequence"/>
</dbReference>
<name>A0ACB5SR05_AMBMO</name>
<sequence>MSKRSIDQLLSSSQSSYTDTENNPIITLDDEDDDEQSHGLHIPSIFNSRPTTATTTTIAIAIPTATTSSTTQKKAGRKPDKSTKEFQLVYFNPVTNDYYPYTKTGVRQAGFKKQAKCTHCGTMVIPRPKPYYLLHLFSCPSFDTNPSPLAKLLSDIFHWEKNTNKDLVLFYKDSKDGDDEVITSQQLPTKKKIKKN</sequence>
<keyword evidence="2" id="KW-1185">Reference proteome</keyword>
<reference evidence="1" key="1">
    <citation type="submission" date="2023-04" db="EMBL/GenBank/DDBJ databases">
        <title>Ambrosiozyma monospora NBRC 10751.</title>
        <authorList>
            <person name="Ichikawa N."/>
            <person name="Sato H."/>
            <person name="Tonouchi N."/>
        </authorList>
    </citation>
    <scope>NUCLEOTIDE SEQUENCE</scope>
    <source>
        <strain evidence="1">NBRC 10751</strain>
    </source>
</reference>
<dbReference type="EMBL" id="BSXS01000013">
    <property type="protein sequence ID" value="GME70285.1"/>
    <property type="molecule type" value="Genomic_DNA"/>
</dbReference>
<comment type="caution">
    <text evidence="1">The sequence shown here is derived from an EMBL/GenBank/DDBJ whole genome shotgun (WGS) entry which is preliminary data.</text>
</comment>